<feature type="region of interest" description="Disordered" evidence="4">
    <location>
        <begin position="135"/>
        <end position="155"/>
    </location>
</feature>
<dbReference type="Pfam" id="PF02626">
    <property type="entry name" value="CT_A_B"/>
    <property type="match status" value="1"/>
</dbReference>
<protein>
    <submittedName>
        <fullName evidence="6">Biotin-dependent carboxylase-like uncharacterized protein</fullName>
    </submittedName>
</protein>
<keyword evidence="7" id="KW-1185">Reference proteome</keyword>
<dbReference type="GO" id="GO:0005524">
    <property type="term" value="F:ATP binding"/>
    <property type="evidence" value="ECO:0007669"/>
    <property type="project" value="UniProtKB-KW"/>
</dbReference>
<evidence type="ECO:0000256" key="4">
    <source>
        <dbReference type="SAM" id="MobiDB-lite"/>
    </source>
</evidence>
<accession>A0A4R7HZ98</accession>
<dbReference type="RefSeq" id="WP_133868816.1">
    <property type="nucleotide sequence ID" value="NZ_SOAU01000001.1"/>
</dbReference>
<feature type="domain" description="Carboxyltransferase" evidence="5">
    <location>
        <begin position="23"/>
        <end position="265"/>
    </location>
</feature>
<dbReference type="OrthoDB" id="9768696at2"/>
<proteinExistence type="predicted"/>
<sequence>MIEVVDAGLLTTVQDRGRAGWAHIGVPRSGAVDPALMAVVNRLVGNEGDAPALETVGGLVVRAVTAATIASDLEPVARTLGVGETVRVPAGGRQWHYLAVRGGIDVEPVLGSCSTDTLSHLGPAALRVGDRLAVGPEPRSAPHGETVPTRHGESRARLLPGPRADWFDGDVVRSMTHVAWRVTSSSRVGVRLTGGSLRRTVGAELPSEGLVRGAIQVPPDGDPIMMLADHPTTGGYPVVAVVHPDDVAVVAQAAAGTTVRFTRAT</sequence>
<keyword evidence="2" id="KW-0378">Hydrolase</keyword>
<dbReference type="SUPFAM" id="SSF50891">
    <property type="entry name" value="Cyclophilin-like"/>
    <property type="match status" value="1"/>
</dbReference>
<evidence type="ECO:0000259" key="5">
    <source>
        <dbReference type="SMART" id="SM00797"/>
    </source>
</evidence>
<dbReference type="AlphaFoldDB" id="A0A4R7HZ98"/>
<dbReference type="InterPro" id="IPR029000">
    <property type="entry name" value="Cyclophilin-like_dom_sf"/>
</dbReference>
<evidence type="ECO:0000313" key="7">
    <source>
        <dbReference type="Proteomes" id="UP000294558"/>
    </source>
</evidence>
<evidence type="ECO:0000313" key="6">
    <source>
        <dbReference type="EMBL" id="TDT16435.1"/>
    </source>
</evidence>
<keyword evidence="1" id="KW-0547">Nucleotide-binding</keyword>
<evidence type="ECO:0000256" key="2">
    <source>
        <dbReference type="ARBA" id="ARBA00022801"/>
    </source>
</evidence>
<dbReference type="InterPro" id="IPR003778">
    <property type="entry name" value="CT_A_B"/>
</dbReference>
<dbReference type="PANTHER" id="PTHR43309:SF3">
    <property type="entry name" value="5-OXOPROLINASE SUBUNIT C"/>
    <property type="match status" value="1"/>
</dbReference>
<dbReference type="GO" id="GO:0016787">
    <property type="term" value="F:hydrolase activity"/>
    <property type="evidence" value="ECO:0007669"/>
    <property type="project" value="UniProtKB-KW"/>
</dbReference>
<dbReference type="SMART" id="SM00797">
    <property type="entry name" value="AHS2"/>
    <property type="match status" value="1"/>
</dbReference>
<evidence type="ECO:0000256" key="1">
    <source>
        <dbReference type="ARBA" id="ARBA00022741"/>
    </source>
</evidence>
<dbReference type="Proteomes" id="UP000294558">
    <property type="component" value="Unassembled WGS sequence"/>
</dbReference>
<reference evidence="6 7" key="1">
    <citation type="submission" date="2019-03" db="EMBL/GenBank/DDBJ databases">
        <title>Sequencing the genomes of 1000 actinobacteria strains.</title>
        <authorList>
            <person name="Klenk H.-P."/>
        </authorList>
    </citation>
    <scope>NUCLEOTIDE SEQUENCE [LARGE SCALE GENOMIC DNA]</scope>
    <source>
        <strain evidence="6 7">DSM 18936</strain>
    </source>
</reference>
<name>A0A4R7HZ98_9ACTN</name>
<gene>
    <name evidence="6" type="ORF">BDK89_2025</name>
</gene>
<keyword evidence="3" id="KW-0067">ATP-binding</keyword>
<dbReference type="Gene3D" id="2.40.100.10">
    <property type="entry name" value="Cyclophilin-like"/>
    <property type="match status" value="1"/>
</dbReference>
<evidence type="ECO:0000256" key="3">
    <source>
        <dbReference type="ARBA" id="ARBA00022840"/>
    </source>
</evidence>
<dbReference type="PANTHER" id="PTHR43309">
    <property type="entry name" value="5-OXOPROLINASE SUBUNIT C"/>
    <property type="match status" value="1"/>
</dbReference>
<dbReference type="InterPro" id="IPR052708">
    <property type="entry name" value="PxpC"/>
</dbReference>
<comment type="caution">
    <text evidence="6">The sequence shown here is derived from an EMBL/GenBank/DDBJ whole genome shotgun (WGS) entry which is preliminary data.</text>
</comment>
<dbReference type="EMBL" id="SOAU01000001">
    <property type="protein sequence ID" value="TDT16435.1"/>
    <property type="molecule type" value="Genomic_DNA"/>
</dbReference>
<organism evidence="6 7">
    <name type="scientific">Ilumatobacter fluminis</name>
    <dbReference type="NCBI Taxonomy" id="467091"/>
    <lineage>
        <taxon>Bacteria</taxon>
        <taxon>Bacillati</taxon>
        <taxon>Actinomycetota</taxon>
        <taxon>Acidimicrobiia</taxon>
        <taxon>Acidimicrobiales</taxon>
        <taxon>Ilumatobacteraceae</taxon>
        <taxon>Ilumatobacter</taxon>
    </lineage>
</organism>